<sequence length="432" mass="46577">MKKLKNIFSKFIVVVMAVLVIMPATAALATNVPMADIGDYGNWATPDNIELFKTTITHDLETFTSESVNKQLLPDYVPVSARIGLAMMNGFSIVAEVLDSSLVRFAIIFMIIAYIFWAMFEAYNMMKNGSSAMDFAVSLVKKGGVIIIWSIILEFGPTQVFMWVMGPIIGVGTYMSDLILNAITNTVGIDLPDTCAAIREYAVANTSNNMIIDANAAADILCVPTRLSGFFTTAIATGWQWVIAGIGTSAFTTLVGIIFIVIFAASAFKFMLMGLGVIMDLFLSALMLPFTAIAETIKSTSYKGIAGDIFNGFLGLFKPESLQRQIQRFIDAAIYFVSLSIVIALCAALLAGTVDVNTSATVPTLENDGFLITLLTGCLVAYLANRTDKIASDLGGKVNDSFGKQFGNDVKKLGKDAYGLGKKVVDIIRGKK</sequence>
<feature type="transmembrane region" description="Helical" evidence="1">
    <location>
        <begin position="370"/>
        <end position="385"/>
    </location>
</feature>
<protein>
    <recommendedName>
        <fullName evidence="5">TrbL/VirB6 plasmid conjugal transfer protein</fullName>
    </recommendedName>
</protein>
<reference evidence="3" key="2">
    <citation type="journal article" date="2021" name="PeerJ">
        <title>Extensive microbial diversity within the chicken gut microbiome revealed by metagenomics and culture.</title>
        <authorList>
            <person name="Gilroy R."/>
            <person name="Ravi A."/>
            <person name="Getino M."/>
            <person name="Pursley I."/>
            <person name="Horton D.L."/>
            <person name="Alikhan N.F."/>
            <person name="Baker D."/>
            <person name="Gharbi K."/>
            <person name="Hall N."/>
            <person name="Watson M."/>
            <person name="Adriaenssens E.M."/>
            <person name="Foster-Nyarko E."/>
            <person name="Jarju S."/>
            <person name="Secka A."/>
            <person name="Antonio M."/>
            <person name="Oren A."/>
            <person name="Chaudhuri R.R."/>
            <person name="La Ragione R."/>
            <person name="Hildebrand F."/>
            <person name="Pallen M.J."/>
        </authorList>
    </citation>
    <scope>NUCLEOTIDE SEQUENCE</scope>
    <source>
        <strain evidence="3">8207</strain>
    </source>
</reference>
<dbReference type="AlphaFoldDB" id="A0A9D9DCF0"/>
<feature type="chain" id="PRO_5039095946" description="TrbL/VirB6 plasmid conjugal transfer protein" evidence="2">
    <location>
        <begin position="27"/>
        <end position="432"/>
    </location>
</feature>
<evidence type="ECO:0000256" key="2">
    <source>
        <dbReference type="SAM" id="SignalP"/>
    </source>
</evidence>
<keyword evidence="1" id="KW-0812">Transmembrane</keyword>
<keyword evidence="2" id="KW-0732">Signal</keyword>
<evidence type="ECO:0000256" key="1">
    <source>
        <dbReference type="SAM" id="Phobius"/>
    </source>
</evidence>
<keyword evidence="1" id="KW-1133">Transmembrane helix</keyword>
<feature type="transmembrane region" description="Helical" evidence="1">
    <location>
        <begin position="239"/>
        <end position="263"/>
    </location>
</feature>
<evidence type="ECO:0000313" key="3">
    <source>
        <dbReference type="EMBL" id="MBO8425169.1"/>
    </source>
</evidence>
<evidence type="ECO:0000313" key="4">
    <source>
        <dbReference type="Proteomes" id="UP000823630"/>
    </source>
</evidence>
<organism evidence="3 4">
    <name type="scientific">Candidatus Enterousia avistercoris</name>
    <dbReference type="NCBI Taxonomy" id="2840788"/>
    <lineage>
        <taxon>Bacteria</taxon>
        <taxon>Pseudomonadati</taxon>
        <taxon>Pseudomonadota</taxon>
        <taxon>Alphaproteobacteria</taxon>
        <taxon>Candidatus Enterousia</taxon>
    </lineage>
</organism>
<keyword evidence="1" id="KW-0472">Membrane</keyword>
<dbReference type="Proteomes" id="UP000823630">
    <property type="component" value="Unassembled WGS sequence"/>
</dbReference>
<gene>
    <name evidence="3" type="ORF">IAC69_01675</name>
</gene>
<feature type="transmembrane region" description="Helical" evidence="1">
    <location>
        <begin position="329"/>
        <end position="350"/>
    </location>
</feature>
<evidence type="ECO:0008006" key="5">
    <source>
        <dbReference type="Google" id="ProtNLM"/>
    </source>
</evidence>
<feature type="transmembrane region" description="Helical" evidence="1">
    <location>
        <begin position="160"/>
        <end position="183"/>
    </location>
</feature>
<feature type="signal peptide" evidence="2">
    <location>
        <begin position="1"/>
        <end position="26"/>
    </location>
</feature>
<proteinExistence type="predicted"/>
<dbReference type="EMBL" id="JADINC010000025">
    <property type="protein sequence ID" value="MBO8425169.1"/>
    <property type="molecule type" value="Genomic_DNA"/>
</dbReference>
<name>A0A9D9DCF0_9PROT</name>
<reference evidence="3" key="1">
    <citation type="submission" date="2020-10" db="EMBL/GenBank/DDBJ databases">
        <authorList>
            <person name="Gilroy R."/>
        </authorList>
    </citation>
    <scope>NUCLEOTIDE SEQUENCE</scope>
    <source>
        <strain evidence="3">8207</strain>
    </source>
</reference>
<feature type="transmembrane region" description="Helical" evidence="1">
    <location>
        <begin position="270"/>
        <end position="294"/>
    </location>
</feature>
<feature type="transmembrane region" description="Helical" evidence="1">
    <location>
        <begin position="102"/>
        <end position="120"/>
    </location>
</feature>
<comment type="caution">
    <text evidence="3">The sequence shown here is derived from an EMBL/GenBank/DDBJ whole genome shotgun (WGS) entry which is preliminary data.</text>
</comment>
<feature type="transmembrane region" description="Helical" evidence="1">
    <location>
        <begin position="132"/>
        <end position="153"/>
    </location>
</feature>
<accession>A0A9D9DCF0</accession>